<evidence type="ECO:0000256" key="2">
    <source>
        <dbReference type="ARBA" id="ARBA00005582"/>
    </source>
</evidence>
<gene>
    <name evidence="6" type="ORF">HDA36_003323</name>
</gene>
<dbReference type="CDD" id="cd18879">
    <property type="entry name" value="NUDIX_Hydrolase"/>
    <property type="match status" value="1"/>
</dbReference>
<dbReference type="InterPro" id="IPR020084">
    <property type="entry name" value="NUDIX_hydrolase_CS"/>
</dbReference>
<evidence type="ECO:0000256" key="4">
    <source>
        <dbReference type="RuleBase" id="RU003476"/>
    </source>
</evidence>
<keyword evidence="3 4" id="KW-0378">Hydrolase</keyword>
<organism evidence="6 7">
    <name type="scientific">Nocardiopsis composta</name>
    <dbReference type="NCBI Taxonomy" id="157465"/>
    <lineage>
        <taxon>Bacteria</taxon>
        <taxon>Bacillati</taxon>
        <taxon>Actinomycetota</taxon>
        <taxon>Actinomycetes</taxon>
        <taxon>Streptosporangiales</taxon>
        <taxon>Nocardiopsidaceae</taxon>
        <taxon>Nocardiopsis</taxon>
    </lineage>
</organism>
<dbReference type="PRINTS" id="PR00502">
    <property type="entry name" value="NUDIXFAMILY"/>
</dbReference>
<protein>
    <submittedName>
        <fullName evidence="6">ADP-ribose pyrophosphatase YjhB (NUDIX family)</fullName>
    </submittedName>
</protein>
<reference evidence="6 7" key="1">
    <citation type="submission" date="2020-08" db="EMBL/GenBank/DDBJ databases">
        <title>Sequencing the genomes of 1000 actinobacteria strains.</title>
        <authorList>
            <person name="Klenk H.-P."/>
        </authorList>
    </citation>
    <scope>NUCLEOTIDE SEQUENCE [LARGE SCALE GENOMIC DNA]</scope>
    <source>
        <strain evidence="6 7">DSM 44551</strain>
    </source>
</reference>
<sequence>MSTPDFIRELRKHIGHDLLWLMGVTGVVIAEDGSILLHKRADDGSWAPPGGILEPGEQPAQALAREIYEETGVHAVPERIVSVVTEPPFTYANGDTVQFMDVAFRCRPVGGEIRLDEDESLDAGWFAPDELPWMHERVLRRIRHARAAAEETDAWFVPPADPA</sequence>
<dbReference type="InterPro" id="IPR000086">
    <property type="entry name" value="NUDIX_hydrolase_dom"/>
</dbReference>
<dbReference type="InterPro" id="IPR015797">
    <property type="entry name" value="NUDIX_hydrolase-like_dom_sf"/>
</dbReference>
<dbReference type="RefSeq" id="WP_184392806.1">
    <property type="nucleotide sequence ID" value="NZ_BAAAJD010000143.1"/>
</dbReference>
<keyword evidence="7" id="KW-1185">Reference proteome</keyword>
<comment type="cofactor">
    <cofactor evidence="1">
        <name>Mg(2+)</name>
        <dbReference type="ChEBI" id="CHEBI:18420"/>
    </cofactor>
</comment>
<evidence type="ECO:0000313" key="6">
    <source>
        <dbReference type="EMBL" id="MBB5433239.1"/>
    </source>
</evidence>
<dbReference type="PROSITE" id="PS51462">
    <property type="entry name" value="NUDIX"/>
    <property type="match status" value="1"/>
</dbReference>
<dbReference type="Pfam" id="PF00293">
    <property type="entry name" value="NUDIX"/>
    <property type="match status" value="1"/>
</dbReference>
<evidence type="ECO:0000256" key="3">
    <source>
        <dbReference type="ARBA" id="ARBA00022801"/>
    </source>
</evidence>
<dbReference type="Proteomes" id="UP000572635">
    <property type="component" value="Unassembled WGS sequence"/>
</dbReference>
<comment type="similarity">
    <text evidence="2 4">Belongs to the Nudix hydrolase family.</text>
</comment>
<dbReference type="AlphaFoldDB" id="A0A7W8VES4"/>
<dbReference type="PROSITE" id="PS00893">
    <property type="entry name" value="NUDIX_BOX"/>
    <property type="match status" value="1"/>
</dbReference>
<dbReference type="GO" id="GO:0016787">
    <property type="term" value="F:hydrolase activity"/>
    <property type="evidence" value="ECO:0007669"/>
    <property type="project" value="UniProtKB-KW"/>
</dbReference>
<feature type="domain" description="Nudix hydrolase" evidence="5">
    <location>
        <begin position="19"/>
        <end position="150"/>
    </location>
</feature>
<evidence type="ECO:0000313" key="7">
    <source>
        <dbReference type="Proteomes" id="UP000572635"/>
    </source>
</evidence>
<accession>A0A7W8VES4</accession>
<evidence type="ECO:0000259" key="5">
    <source>
        <dbReference type="PROSITE" id="PS51462"/>
    </source>
</evidence>
<dbReference type="EMBL" id="JACHDB010000001">
    <property type="protein sequence ID" value="MBB5433239.1"/>
    <property type="molecule type" value="Genomic_DNA"/>
</dbReference>
<dbReference type="PANTHER" id="PTHR43046:SF16">
    <property type="entry name" value="ADP-RIBOSE PYROPHOSPHATASE YJHB-RELATED"/>
    <property type="match status" value="1"/>
</dbReference>
<evidence type="ECO:0000256" key="1">
    <source>
        <dbReference type="ARBA" id="ARBA00001946"/>
    </source>
</evidence>
<dbReference type="PANTHER" id="PTHR43046">
    <property type="entry name" value="GDP-MANNOSE MANNOSYL HYDROLASE"/>
    <property type="match status" value="1"/>
</dbReference>
<proteinExistence type="inferred from homology"/>
<dbReference type="SUPFAM" id="SSF55811">
    <property type="entry name" value="Nudix"/>
    <property type="match status" value="1"/>
</dbReference>
<name>A0A7W8VES4_9ACTN</name>
<comment type="caution">
    <text evidence="6">The sequence shown here is derived from an EMBL/GenBank/DDBJ whole genome shotgun (WGS) entry which is preliminary data.</text>
</comment>
<dbReference type="Gene3D" id="3.90.79.10">
    <property type="entry name" value="Nucleoside Triphosphate Pyrophosphohydrolase"/>
    <property type="match status" value="1"/>
</dbReference>
<dbReference type="InterPro" id="IPR020476">
    <property type="entry name" value="Nudix_hydrolase"/>
</dbReference>